<dbReference type="AlphaFoldDB" id="A0A0N4X8K0"/>
<feature type="compositionally biased region" description="Basic and acidic residues" evidence="1">
    <location>
        <begin position="7"/>
        <end position="18"/>
    </location>
</feature>
<accession>A0A0N4X8K0</accession>
<evidence type="ECO:0000256" key="1">
    <source>
        <dbReference type="SAM" id="MobiDB-lite"/>
    </source>
</evidence>
<name>A0A0N4X8K0_HAEPC</name>
<evidence type="ECO:0000313" key="2">
    <source>
        <dbReference type="WBParaSite" id="HPLM_0002069201-mRNA-1"/>
    </source>
</evidence>
<reference evidence="2" key="1">
    <citation type="submission" date="2017-02" db="UniProtKB">
        <authorList>
            <consortium name="WormBaseParasite"/>
        </authorList>
    </citation>
    <scope>IDENTIFICATION</scope>
</reference>
<feature type="region of interest" description="Disordered" evidence="1">
    <location>
        <begin position="1"/>
        <end position="21"/>
    </location>
</feature>
<sequence>LNCGEDIVTREGEQEDTQRQNNRARRLLWVSHFREARYGIDSYTYKN</sequence>
<organism evidence="2">
    <name type="scientific">Haemonchus placei</name>
    <name type="common">Barber's pole worm</name>
    <dbReference type="NCBI Taxonomy" id="6290"/>
    <lineage>
        <taxon>Eukaryota</taxon>
        <taxon>Metazoa</taxon>
        <taxon>Ecdysozoa</taxon>
        <taxon>Nematoda</taxon>
        <taxon>Chromadorea</taxon>
        <taxon>Rhabditida</taxon>
        <taxon>Rhabditina</taxon>
        <taxon>Rhabditomorpha</taxon>
        <taxon>Strongyloidea</taxon>
        <taxon>Trichostrongylidae</taxon>
        <taxon>Haemonchus</taxon>
    </lineage>
</organism>
<dbReference type="WBParaSite" id="HPLM_0002069201-mRNA-1">
    <property type="protein sequence ID" value="HPLM_0002069201-mRNA-1"/>
    <property type="gene ID" value="HPLM_0002069201"/>
</dbReference>
<protein>
    <submittedName>
        <fullName evidence="2">Reverse transcriptase</fullName>
    </submittedName>
</protein>
<proteinExistence type="predicted"/>